<dbReference type="GO" id="GO:0033615">
    <property type="term" value="P:mitochondrial proton-transporting ATP synthase complex assembly"/>
    <property type="evidence" value="ECO:0007669"/>
    <property type="project" value="TreeGrafter"/>
</dbReference>
<accession>M2XYJ3</accession>
<dbReference type="InterPro" id="IPR010903">
    <property type="entry name" value="DUF1517"/>
</dbReference>
<gene>
    <name evidence="6" type="ORF">Gasu_39180</name>
</gene>
<dbReference type="Proteomes" id="UP000030680">
    <property type="component" value="Unassembled WGS sequence"/>
</dbReference>
<protein>
    <submittedName>
        <fullName evidence="6">ATP synthase mitochondrial F1 complex assembly factor 2</fullName>
    </submittedName>
</protein>
<sequence length="518" mass="58820">MIRLRKNTLESGESEEDVFNAPVTICELKIGLLSSARYLQEELENLAESADTSSKDGLFYVLNETILALLRHPEYWCYAAINTKVTKWTHATAEFNRKSVESRSHTKSETLSNYNNRRMRREKFSGDDSSSLPGEYILIHVIVATEGKLSQLPSELNSESDVKEALKVLSSTWSDKLQGLEVIWVPQSVDDVLTGNEMLLQHPELRHMICGLRVIGHIGSIVKRELSAGSLQLVRSFKAPFLLQRNRTVCTQQVGHPVQSHATCNLSLRPDNNGLGPKRFYEQVYTVERIPGVYCVSLDGKLLRTRTGKFLESRCRELSLVVASEWEAQHSRILPSSMPVTSLLTTSIDLTKEHRQQFLKTLSEFFNTDTICIRASYPEGLVFRQKVLWDPLIVFLSENWNIQIRTSEDLFGVSQERESLEKIRQYLENQSSLFITALHSATSTTKSLIIGLALSEKAISTRQAMEACRCEEDFQIQYWGDVEGCHDIDRADTFVRLASASLVFSLLRTFPECFHSQN</sequence>
<dbReference type="KEGG" id="gsl:Gasu_39180"/>
<evidence type="ECO:0000313" key="7">
    <source>
        <dbReference type="Proteomes" id="UP000030680"/>
    </source>
</evidence>
<dbReference type="PANTHER" id="PTHR21013">
    <property type="entry name" value="ATP SYNTHASE MITOCHONDRIAL F1 COMPLEX ASSEMBLY FACTOR 2/ATP12 PROTEIN, MITOCHONDRIAL PRECURSOR"/>
    <property type="match status" value="1"/>
</dbReference>
<dbReference type="Gramene" id="EME28539">
    <property type="protein sequence ID" value="EME28539"/>
    <property type="gene ID" value="Gasu_39180"/>
</dbReference>
<keyword evidence="7" id="KW-1185">Reference proteome</keyword>
<dbReference type="InterPro" id="IPR023335">
    <property type="entry name" value="ATP12_ortho_dom_sf"/>
</dbReference>
<dbReference type="RefSeq" id="XP_005705059.1">
    <property type="nucleotide sequence ID" value="XM_005705002.1"/>
</dbReference>
<dbReference type="Pfam" id="PF07542">
    <property type="entry name" value="ATP12"/>
    <property type="match status" value="1"/>
</dbReference>
<dbReference type="STRING" id="130081.M2XYJ3"/>
<evidence type="ECO:0000256" key="2">
    <source>
        <dbReference type="ARBA" id="ARBA00008231"/>
    </source>
</evidence>
<reference evidence="7" key="1">
    <citation type="journal article" date="2013" name="Science">
        <title>Gene transfer from bacteria and archaea facilitated evolution of an extremophilic eukaryote.</title>
        <authorList>
            <person name="Schonknecht G."/>
            <person name="Chen W.H."/>
            <person name="Ternes C.M."/>
            <person name="Barbier G.G."/>
            <person name="Shrestha R.P."/>
            <person name="Stanke M."/>
            <person name="Brautigam A."/>
            <person name="Baker B.J."/>
            <person name="Banfield J.F."/>
            <person name="Garavito R.M."/>
            <person name="Carr K."/>
            <person name="Wilkerson C."/>
            <person name="Rensing S.A."/>
            <person name="Gagneul D."/>
            <person name="Dickenson N.E."/>
            <person name="Oesterhelt C."/>
            <person name="Lercher M.J."/>
            <person name="Weber A.P."/>
        </authorList>
    </citation>
    <scope>NUCLEOTIDE SEQUENCE [LARGE SCALE GENOMIC DNA]</scope>
    <source>
        <strain evidence="7">074W</strain>
    </source>
</reference>
<dbReference type="eggNOG" id="KOG3015">
    <property type="taxonomic scope" value="Eukaryota"/>
</dbReference>
<dbReference type="AlphaFoldDB" id="M2XYJ3"/>
<dbReference type="Pfam" id="PF07466">
    <property type="entry name" value="DUF1517"/>
    <property type="match status" value="1"/>
</dbReference>
<comment type="subcellular location">
    <subcellularLocation>
        <location evidence="1">Mitochondrion</location>
    </subcellularLocation>
</comment>
<dbReference type="Gene3D" id="1.10.3580.10">
    <property type="entry name" value="ATP12 ATPase"/>
    <property type="match status" value="1"/>
</dbReference>
<dbReference type="InterPro" id="IPR011419">
    <property type="entry name" value="ATP12_ATP_synth-F1-assembly"/>
</dbReference>
<evidence type="ECO:0000256" key="4">
    <source>
        <dbReference type="ARBA" id="ARBA00023128"/>
    </source>
</evidence>
<dbReference type="PANTHER" id="PTHR21013:SF10">
    <property type="entry name" value="ATP SYNTHASE MITOCHONDRIAL F1 COMPLEX ASSEMBLY FACTOR 2"/>
    <property type="match status" value="1"/>
</dbReference>
<dbReference type="EMBL" id="KB454518">
    <property type="protein sequence ID" value="EME28539.1"/>
    <property type="molecule type" value="Genomic_DNA"/>
</dbReference>
<dbReference type="GO" id="GO:0005739">
    <property type="term" value="C:mitochondrion"/>
    <property type="evidence" value="ECO:0007669"/>
    <property type="project" value="UniProtKB-SubCell"/>
</dbReference>
<evidence type="ECO:0000313" key="6">
    <source>
        <dbReference type="EMBL" id="EME28539.1"/>
    </source>
</evidence>
<dbReference type="SUPFAM" id="SSF160909">
    <property type="entry name" value="ATP12-like"/>
    <property type="match status" value="1"/>
</dbReference>
<dbReference type="GeneID" id="17087401"/>
<keyword evidence="4" id="KW-0496">Mitochondrion</keyword>
<proteinExistence type="inferred from homology"/>
<evidence type="ECO:0000256" key="5">
    <source>
        <dbReference type="ARBA" id="ARBA00023186"/>
    </source>
</evidence>
<keyword evidence="3" id="KW-0809">Transit peptide</keyword>
<keyword evidence="5" id="KW-0143">Chaperone</keyword>
<organism evidence="6 7">
    <name type="scientific">Galdieria sulphuraria</name>
    <name type="common">Red alga</name>
    <dbReference type="NCBI Taxonomy" id="130081"/>
    <lineage>
        <taxon>Eukaryota</taxon>
        <taxon>Rhodophyta</taxon>
        <taxon>Bangiophyceae</taxon>
        <taxon>Galdieriales</taxon>
        <taxon>Galdieriaceae</taxon>
        <taxon>Galdieria</taxon>
    </lineage>
</organism>
<name>M2XYJ3_GALSU</name>
<evidence type="ECO:0000256" key="1">
    <source>
        <dbReference type="ARBA" id="ARBA00004173"/>
    </source>
</evidence>
<comment type="similarity">
    <text evidence="2">Belongs to the ATP12 family.</text>
</comment>
<dbReference type="Gene3D" id="3.30.2180.10">
    <property type="entry name" value="ATP12-like"/>
    <property type="match status" value="1"/>
</dbReference>
<dbReference type="InterPro" id="IPR042272">
    <property type="entry name" value="ATP12_ATP_synth-F1-assembly_N"/>
</dbReference>
<evidence type="ECO:0000256" key="3">
    <source>
        <dbReference type="ARBA" id="ARBA00022946"/>
    </source>
</evidence>
<dbReference type="OrthoDB" id="5673at2759"/>